<keyword evidence="1" id="KW-0812">Transmembrane</keyword>
<gene>
    <name evidence="2" type="ORF">FYJ82_07195</name>
</gene>
<dbReference type="Proteomes" id="UP000471052">
    <property type="component" value="Unassembled WGS sequence"/>
</dbReference>
<feature type="transmembrane region" description="Helical" evidence="1">
    <location>
        <begin position="122"/>
        <end position="145"/>
    </location>
</feature>
<sequence>MFTTLLKYDLKSIGRWYIALNAGILISSFALGLSLRSFESFAQTTSSSPNHVMQLIPLILAMIFGILVAGSWVATVIIIVRRFYQSIFGKEGYLTLTLPVTTHQIILSRLIAAFIWTLCNTLVLIIGVGLLILPMSGVGQFLIALPHIVSLLTISKWEILLVYLIAATISEILMFYLAITIGQLFTNRRILMSFVAYFAIAIIGTVLSSIIDSHLLKNIVDISYFGYATIGEIIDILIFYFITYYLLENKVDIQ</sequence>
<dbReference type="AlphaFoldDB" id="A0A6N7WQP1"/>
<feature type="transmembrane region" description="Helical" evidence="1">
    <location>
        <begin position="191"/>
        <end position="212"/>
    </location>
</feature>
<dbReference type="EMBL" id="VUNP01000032">
    <property type="protein sequence ID" value="MST54165.1"/>
    <property type="molecule type" value="Genomic_DNA"/>
</dbReference>
<proteinExistence type="predicted"/>
<protein>
    <submittedName>
        <fullName evidence="2">ABC transporter permease</fullName>
    </submittedName>
</protein>
<feature type="transmembrane region" description="Helical" evidence="1">
    <location>
        <begin position="55"/>
        <end position="80"/>
    </location>
</feature>
<evidence type="ECO:0000313" key="2">
    <source>
        <dbReference type="EMBL" id="MST54165.1"/>
    </source>
</evidence>
<feature type="transmembrane region" description="Helical" evidence="1">
    <location>
        <begin position="16"/>
        <end position="35"/>
    </location>
</feature>
<feature type="transmembrane region" description="Helical" evidence="1">
    <location>
        <begin position="224"/>
        <end position="247"/>
    </location>
</feature>
<reference evidence="2 3" key="1">
    <citation type="submission" date="2019-08" db="EMBL/GenBank/DDBJ databases">
        <title>In-depth cultivation of the pig gut microbiome towards novel bacterial diversity and tailored functional studies.</title>
        <authorList>
            <person name="Wylensek D."/>
            <person name="Hitch T.C.A."/>
            <person name="Clavel T."/>
        </authorList>
    </citation>
    <scope>NUCLEOTIDE SEQUENCE [LARGE SCALE GENOMIC DNA]</scope>
    <source>
        <strain evidence="2 3">BL-178-WT-3A</strain>
    </source>
</reference>
<organism evidence="2 3">
    <name type="scientific">Streptococcus alactolyticus</name>
    <dbReference type="NCBI Taxonomy" id="29389"/>
    <lineage>
        <taxon>Bacteria</taxon>
        <taxon>Bacillati</taxon>
        <taxon>Bacillota</taxon>
        <taxon>Bacilli</taxon>
        <taxon>Lactobacillales</taxon>
        <taxon>Streptococcaceae</taxon>
        <taxon>Streptococcus</taxon>
    </lineage>
</organism>
<accession>A0A6N7WQP1</accession>
<dbReference type="OrthoDB" id="9816138at2"/>
<keyword evidence="1" id="KW-1133">Transmembrane helix</keyword>
<comment type="caution">
    <text evidence="2">The sequence shown here is derived from an EMBL/GenBank/DDBJ whole genome shotgun (WGS) entry which is preliminary data.</text>
</comment>
<evidence type="ECO:0000313" key="3">
    <source>
        <dbReference type="Proteomes" id="UP000471052"/>
    </source>
</evidence>
<feature type="transmembrane region" description="Helical" evidence="1">
    <location>
        <begin position="157"/>
        <end position="179"/>
    </location>
</feature>
<keyword evidence="1" id="KW-0472">Membrane</keyword>
<name>A0A6N7WQP1_STRAY</name>
<dbReference type="RefSeq" id="WP_154455277.1">
    <property type="nucleotide sequence ID" value="NZ_JBNPMS010000027.1"/>
</dbReference>
<evidence type="ECO:0000256" key="1">
    <source>
        <dbReference type="SAM" id="Phobius"/>
    </source>
</evidence>